<dbReference type="RefSeq" id="WP_353863978.1">
    <property type="nucleotide sequence ID" value="NZ_CP088295.1"/>
</dbReference>
<accession>A0ABY5PFQ0</accession>
<dbReference type="EMBL" id="CP088295">
    <property type="protein sequence ID" value="UUY03473.1"/>
    <property type="molecule type" value="Genomic_DNA"/>
</dbReference>
<evidence type="ECO:0000313" key="1">
    <source>
        <dbReference type="EMBL" id="UUY03473.1"/>
    </source>
</evidence>
<keyword evidence="2" id="KW-1185">Reference proteome</keyword>
<protein>
    <recommendedName>
        <fullName evidence="3">Lipoprotein</fullName>
    </recommendedName>
</protein>
<sequence>MRGSAAFVRCVAPAAVVGLLALSGCGDSEDDQQGADDKAGTYTVDVVTASFPRRQQLSQEATLRVTVRNAGTETIPNVAVSLEGINVLNEQPGIADPRSPVWIVDNAPRAGVTAYVSTWALGALKPNAEQEYVWQMTPVVPGEHKLSWRVAGNLTGSAKAELEGGGVPEGTFNVRVRSRPKPTRVNPETGAIVGPVQ</sequence>
<name>A0ABY5PFQ0_9ACTN</name>
<evidence type="ECO:0008006" key="3">
    <source>
        <dbReference type="Google" id="ProtNLM"/>
    </source>
</evidence>
<gene>
    <name evidence="1" type="ORF">LRS13_22835</name>
</gene>
<dbReference type="PROSITE" id="PS51257">
    <property type="entry name" value="PROKAR_LIPOPROTEIN"/>
    <property type="match status" value="1"/>
</dbReference>
<organism evidence="1 2">
    <name type="scientific">Svornostia abyssi</name>
    <dbReference type="NCBI Taxonomy" id="2898438"/>
    <lineage>
        <taxon>Bacteria</taxon>
        <taxon>Bacillati</taxon>
        <taxon>Actinomycetota</taxon>
        <taxon>Thermoleophilia</taxon>
        <taxon>Solirubrobacterales</taxon>
        <taxon>Baekduiaceae</taxon>
        <taxon>Svornostia</taxon>
    </lineage>
</organism>
<reference evidence="2" key="1">
    <citation type="submission" date="2021-11" db="EMBL/GenBank/DDBJ databases">
        <title>Cultivation dependent microbiological survey of springs from the worlds oldest radium mine currently devoted to the extraction of radon-saturated water.</title>
        <authorList>
            <person name="Kapinusova G."/>
            <person name="Smrhova T."/>
            <person name="Strejcek M."/>
            <person name="Suman J."/>
            <person name="Jani K."/>
            <person name="Pajer P."/>
            <person name="Uhlik O."/>
        </authorList>
    </citation>
    <scope>NUCLEOTIDE SEQUENCE [LARGE SCALE GENOMIC DNA]</scope>
    <source>
        <strain evidence="2">J379</strain>
    </source>
</reference>
<evidence type="ECO:0000313" key="2">
    <source>
        <dbReference type="Proteomes" id="UP001058860"/>
    </source>
</evidence>
<proteinExistence type="predicted"/>
<dbReference type="InterPro" id="IPR013783">
    <property type="entry name" value="Ig-like_fold"/>
</dbReference>
<dbReference type="Proteomes" id="UP001058860">
    <property type="component" value="Chromosome"/>
</dbReference>
<dbReference type="Gene3D" id="2.60.40.10">
    <property type="entry name" value="Immunoglobulins"/>
    <property type="match status" value="1"/>
</dbReference>